<dbReference type="GO" id="GO:0008237">
    <property type="term" value="F:metallopeptidase activity"/>
    <property type="evidence" value="ECO:0007669"/>
    <property type="project" value="UniProtKB-KW"/>
</dbReference>
<organism evidence="1 2">
    <name type="scientific">Nakamurella panacisegetis</name>
    <dbReference type="NCBI Taxonomy" id="1090615"/>
    <lineage>
        <taxon>Bacteria</taxon>
        <taxon>Bacillati</taxon>
        <taxon>Actinomycetota</taxon>
        <taxon>Actinomycetes</taxon>
        <taxon>Nakamurellales</taxon>
        <taxon>Nakamurellaceae</taxon>
        <taxon>Nakamurella</taxon>
    </lineage>
</organism>
<dbReference type="GO" id="GO:0006508">
    <property type="term" value="P:proteolysis"/>
    <property type="evidence" value="ECO:0007669"/>
    <property type="project" value="UniProtKB-KW"/>
</dbReference>
<dbReference type="STRING" id="1090615.SAMN04515671_1187"/>
<evidence type="ECO:0000313" key="2">
    <source>
        <dbReference type="Proteomes" id="UP000198741"/>
    </source>
</evidence>
<evidence type="ECO:0000313" key="1">
    <source>
        <dbReference type="EMBL" id="SDO51610.1"/>
    </source>
</evidence>
<sequence length="132" mass="14522">MDAGGTEPAGGTGIMEDMAVTMSNEEFEELVSEALDLIPRQFARAMDNVVVLVEAHHPTRSLYGLYHGIALTSRTSNYSWTLPDTITIYRDPILAHASDVEAAREQVATTVIHEVAHHFGIDDDRLDELGWG</sequence>
<dbReference type="InterPro" id="IPR038555">
    <property type="entry name" value="Zincin_1_sf"/>
</dbReference>
<keyword evidence="2" id="KW-1185">Reference proteome</keyword>
<keyword evidence="1" id="KW-0378">Hydrolase</keyword>
<reference evidence="1 2" key="1">
    <citation type="submission" date="2016-10" db="EMBL/GenBank/DDBJ databases">
        <authorList>
            <person name="de Groot N.N."/>
        </authorList>
    </citation>
    <scope>NUCLEOTIDE SEQUENCE [LARGE SCALE GENOMIC DNA]</scope>
    <source>
        <strain evidence="2">P4-7,KCTC 19426,CECT 7604</strain>
    </source>
</reference>
<dbReference type="AlphaFoldDB" id="A0A1H0K783"/>
<name>A0A1H0K783_9ACTN</name>
<dbReference type="Pfam" id="PF06262">
    <property type="entry name" value="Zincin_1"/>
    <property type="match status" value="1"/>
</dbReference>
<dbReference type="Proteomes" id="UP000198741">
    <property type="component" value="Chromosome I"/>
</dbReference>
<dbReference type="EMBL" id="LT629710">
    <property type="protein sequence ID" value="SDO51610.1"/>
    <property type="molecule type" value="Genomic_DNA"/>
</dbReference>
<keyword evidence="1" id="KW-0482">Metalloprotease</keyword>
<dbReference type="SUPFAM" id="SSF55486">
    <property type="entry name" value="Metalloproteases ('zincins'), catalytic domain"/>
    <property type="match status" value="1"/>
</dbReference>
<proteinExistence type="predicted"/>
<dbReference type="InterPro" id="IPR010428">
    <property type="entry name" value="Zincin_1"/>
</dbReference>
<accession>A0A1H0K783</accession>
<dbReference type="Gene3D" id="3.30.2010.20">
    <property type="match status" value="1"/>
</dbReference>
<gene>
    <name evidence="1" type="ORF">SAMN04515671_1187</name>
</gene>
<dbReference type="CDD" id="cd12952">
    <property type="entry name" value="MMP_ACEL2062"/>
    <property type="match status" value="1"/>
</dbReference>
<keyword evidence="1" id="KW-0645">Protease</keyword>
<protein>
    <submittedName>
        <fullName evidence="1">Predicted Zn-dependent protease, minimal metalloprotease (MMP)-like domain</fullName>
    </submittedName>
</protein>